<dbReference type="RefSeq" id="WP_231034606.1">
    <property type="nucleotide sequence ID" value="NZ_JAJNGX010000008.1"/>
</dbReference>
<feature type="domain" description="Inner membrane protein YgaP-like transmembrane" evidence="2">
    <location>
        <begin position="1"/>
        <end position="69"/>
    </location>
</feature>
<evidence type="ECO:0000313" key="3">
    <source>
        <dbReference type="EMBL" id="MBM2355510.1"/>
    </source>
</evidence>
<dbReference type="Pfam" id="PF11127">
    <property type="entry name" value="YgaP-like_TM"/>
    <property type="match status" value="1"/>
</dbReference>
<dbReference type="InterPro" id="IPR021309">
    <property type="entry name" value="YgaP-like_TM"/>
</dbReference>
<comment type="caution">
    <text evidence="3">The sequence shown here is derived from an EMBL/GenBank/DDBJ whole genome shotgun (WGS) entry which is preliminary data.</text>
</comment>
<keyword evidence="1" id="KW-1133">Transmembrane helix</keyword>
<gene>
    <name evidence="3" type="ORF">JQX14_13240</name>
</gene>
<feature type="transmembrane region" description="Helical" evidence="1">
    <location>
        <begin position="39"/>
        <end position="57"/>
    </location>
</feature>
<organism evidence="3 4">
    <name type="scientific">Pseudosulfitobacter pseudonitzschiae</name>
    <dbReference type="NCBI Taxonomy" id="1402135"/>
    <lineage>
        <taxon>Bacteria</taxon>
        <taxon>Pseudomonadati</taxon>
        <taxon>Pseudomonadota</taxon>
        <taxon>Alphaproteobacteria</taxon>
        <taxon>Rhodobacterales</taxon>
        <taxon>Roseobacteraceae</taxon>
        <taxon>Pseudosulfitobacter</taxon>
    </lineage>
</organism>
<dbReference type="Proteomes" id="UP000809337">
    <property type="component" value="Unassembled WGS sequence"/>
</dbReference>
<evidence type="ECO:0000313" key="4">
    <source>
        <dbReference type="Proteomes" id="UP000809337"/>
    </source>
</evidence>
<name>A0A9Q2RSZ8_9RHOB</name>
<feature type="transmembrane region" description="Helical" evidence="1">
    <location>
        <begin position="12"/>
        <end position="33"/>
    </location>
</feature>
<dbReference type="AlphaFoldDB" id="A0A9Q2RSZ8"/>
<keyword evidence="1" id="KW-0812">Transmembrane</keyword>
<keyword evidence="1" id="KW-0472">Membrane</keyword>
<sequence>MTTNLGTTDRVFRLLLGIILLAAPFVSGLTMFASSTATIISVIAGLVLLGTSAMKFCPLYRIFGIRTCKV</sequence>
<evidence type="ECO:0000256" key="1">
    <source>
        <dbReference type="SAM" id="Phobius"/>
    </source>
</evidence>
<dbReference type="EMBL" id="JAFBWN010000008">
    <property type="protein sequence ID" value="MBM2355510.1"/>
    <property type="molecule type" value="Genomic_DNA"/>
</dbReference>
<protein>
    <submittedName>
        <fullName evidence="3">DUF2892 domain-containing protein</fullName>
    </submittedName>
</protein>
<evidence type="ECO:0000259" key="2">
    <source>
        <dbReference type="Pfam" id="PF11127"/>
    </source>
</evidence>
<accession>A0A9Q2RSZ8</accession>
<proteinExistence type="predicted"/>
<reference evidence="3" key="1">
    <citation type="submission" date="2021-01" db="EMBL/GenBank/DDBJ databases">
        <title>Diatom-associated Roseobacters Show Island Model of Population Structure.</title>
        <authorList>
            <person name="Qu L."/>
            <person name="Feng X."/>
            <person name="Chen Y."/>
            <person name="Li L."/>
            <person name="Wang X."/>
            <person name="Hu Z."/>
            <person name="Wang H."/>
            <person name="Luo H."/>
        </authorList>
    </citation>
    <scope>NUCLEOTIDE SEQUENCE</scope>
    <source>
        <strain evidence="3">SM26-45</strain>
    </source>
</reference>